<evidence type="ECO:0000259" key="1">
    <source>
        <dbReference type="Pfam" id="PF00462"/>
    </source>
</evidence>
<proteinExistence type="predicted"/>
<dbReference type="PANTHER" id="PTHR34386:SF1">
    <property type="entry name" value="GLUTAREDOXIN-LIKE PROTEIN NRDH"/>
    <property type="match status" value="1"/>
</dbReference>
<dbReference type="PROSITE" id="PS51354">
    <property type="entry name" value="GLUTAREDOXIN_2"/>
    <property type="match status" value="1"/>
</dbReference>
<dbReference type="GO" id="GO:0045454">
    <property type="term" value="P:cell redox homeostasis"/>
    <property type="evidence" value="ECO:0007669"/>
    <property type="project" value="TreeGrafter"/>
</dbReference>
<dbReference type="InterPro" id="IPR036249">
    <property type="entry name" value="Thioredoxin-like_sf"/>
</dbReference>
<accession>A0A346Y586</accession>
<dbReference type="Pfam" id="PF00462">
    <property type="entry name" value="Glutaredoxin"/>
    <property type="match status" value="1"/>
</dbReference>
<reference evidence="2 3" key="1">
    <citation type="submission" date="2018-09" db="EMBL/GenBank/DDBJ databases">
        <title>Complete genome sequence of Euzebya sp. DY32-46 isolated from seawater of Pacific Ocean.</title>
        <authorList>
            <person name="Xu L."/>
            <person name="Wu Y.-H."/>
            <person name="Xu X.-W."/>
        </authorList>
    </citation>
    <scope>NUCLEOTIDE SEQUENCE [LARGE SCALE GENOMIC DNA]</scope>
    <source>
        <strain evidence="2 3">DY32-46</strain>
    </source>
</reference>
<dbReference type="AlphaFoldDB" id="A0A346Y586"/>
<dbReference type="InterPro" id="IPR002109">
    <property type="entry name" value="Glutaredoxin"/>
</dbReference>
<dbReference type="InterPro" id="IPR051548">
    <property type="entry name" value="Grx-like_ET"/>
</dbReference>
<feature type="domain" description="Glutaredoxin" evidence="1">
    <location>
        <begin position="10"/>
        <end position="68"/>
    </location>
</feature>
<sequence>MSDPTATQPVTVYWRPGCGFCAGLLRGLEKTGLAHERVNIWEDEAAAAHVRSVANGNETVPTVTVGDTSMVNPSVDQVMATVAEQHPEHLPEGWTPPEPGRMARTVNKLLGG</sequence>
<dbReference type="RefSeq" id="WP_114593782.1">
    <property type="nucleotide sequence ID" value="NZ_CP031165.1"/>
</dbReference>
<dbReference type="Proteomes" id="UP000264006">
    <property type="component" value="Chromosome"/>
</dbReference>
<dbReference type="OrthoDB" id="8991911at2"/>
<dbReference type="GO" id="GO:0009055">
    <property type="term" value="F:electron transfer activity"/>
    <property type="evidence" value="ECO:0007669"/>
    <property type="project" value="TreeGrafter"/>
</dbReference>
<dbReference type="KEGG" id="euz:DVS28_a4976"/>
<dbReference type="CDD" id="cd02976">
    <property type="entry name" value="NrdH"/>
    <property type="match status" value="1"/>
</dbReference>
<dbReference type="EMBL" id="CP031165">
    <property type="protein sequence ID" value="AXV09633.1"/>
    <property type="molecule type" value="Genomic_DNA"/>
</dbReference>
<dbReference type="InterPro" id="IPR011915">
    <property type="entry name" value="GlrX_actino"/>
</dbReference>
<gene>
    <name evidence="2" type="ORF">DVS28_a4976</name>
</gene>
<name>A0A346Y586_9ACTN</name>
<protein>
    <submittedName>
        <fullName evidence="2">INTEGRAL MEMBRANE PROTEIN (Rhomboid family)</fullName>
    </submittedName>
</protein>
<dbReference type="SUPFAM" id="SSF52833">
    <property type="entry name" value="Thioredoxin-like"/>
    <property type="match status" value="1"/>
</dbReference>
<organism evidence="2 3">
    <name type="scientific">Euzebya pacifica</name>
    <dbReference type="NCBI Taxonomy" id="1608957"/>
    <lineage>
        <taxon>Bacteria</taxon>
        <taxon>Bacillati</taxon>
        <taxon>Actinomycetota</taxon>
        <taxon>Nitriliruptoria</taxon>
        <taxon>Euzebyales</taxon>
    </lineage>
</organism>
<evidence type="ECO:0000313" key="2">
    <source>
        <dbReference type="EMBL" id="AXV09633.1"/>
    </source>
</evidence>
<dbReference type="PANTHER" id="PTHR34386">
    <property type="entry name" value="GLUTAREDOXIN"/>
    <property type="match status" value="1"/>
</dbReference>
<keyword evidence="3" id="KW-1185">Reference proteome</keyword>
<dbReference type="NCBIfam" id="TIGR02200">
    <property type="entry name" value="GlrX_actino"/>
    <property type="match status" value="1"/>
</dbReference>
<dbReference type="Gene3D" id="3.40.30.10">
    <property type="entry name" value="Glutaredoxin"/>
    <property type="match status" value="1"/>
</dbReference>
<evidence type="ECO:0000313" key="3">
    <source>
        <dbReference type="Proteomes" id="UP000264006"/>
    </source>
</evidence>